<evidence type="ECO:0000313" key="7">
    <source>
        <dbReference type="EMBL" id="VDI23531.1"/>
    </source>
</evidence>
<dbReference type="InterPro" id="IPR000884">
    <property type="entry name" value="TSP1_rpt"/>
</dbReference>
<dbReference type="FunFam" id="2.20.100.10:FF:000007">
    <property type="entry name" value="Thrombospondin 1"/>
    <property type="match status" value="5"/>
</dbReference>
<dbReference type="PRINTS" id="PR01705">
    <property type="entry name" value="TSP1REPEAT"/>
</dbReference>
<dbReference type="EMBL" id="UYJE01003935">
    <property type="protein sequence ID" value="VDI23531.1"/>
    <property type="molecule type" value="Genomic_DNA"/>
</dbReference>
<organism evidence="7 8">
    <name type="scientific">Mytilus galloprovincialis</name>
    <name type="common">Mediterranean mussel</name>
    <dbReference type="NCBI Taxonomy" id="29158"/>
    <lineage>
        <taxon>Eukaryota</taxon>
        <taxon>Metazoa</taxon>
        <taxon>Spiralia</taxon>
        <taxon>Lophotrochozoa</taxon>
        <taxon>Mollusca</taxon>
        <taxon>Bivalvia</taxon>
        <taxon>Autobranchia</taxon>
        <taxon>Pteriomorphia</taxon>
        <taxon>Mytilida</taxon>
        <taxon>Mytiloidea</taxon>
        <taxon>Mytilidae</taxon>
        <taxon>Mytilinae</taxon>
        <taxon>Mytilus</taxon>
    </lineage>
</organism>
<evidence type="ECO:0008006" key="9">
    <source>
        <dbReference type="Google" id="ProtNLM"/>
    </source>
</evidence>
<keyword evidence="4" id="KW-0677">Repeat</keyword>
<dbReference type="Proteomes" id="UP000596742">
    <property type="component" value="Unassembled WGS sequence"/>
</dbReference>
<evidence type="ECO:0000256" key="5">
    <source>
        <dbReference type="ARBA" id="ARBA00023157"/>
    </source>
</evidence>
<evidence type="ECO:0000256" key="3">
    <source>
        <dbReference type="ARBA" id="ARBA00022729"/>
    </source>
</evidence>
<comment type="caution">
    <text evidence="7">The sequence shown here is derived from an EMBL/GenBank/DDBJ whole genome shotgun (WGS) entry which is preliminary data.</text>
</comment>
<dbReference type="PANTHER" id="PTHR22906">
    <property type="entry name" value="PROPERDIN"/>
    <property type="match status" value="1"/>
</dbReference>
<dbReference type="PROSITE" id="PS50092">
    <property type="entry name" value="TSP1"/>
    <property type="match status" value="5"/>
</dbReference>
<dbReference type="SUPFAM" id="SSF82895">
    <property type="entry name" value="TSP-1 type 1 repeat"/>
    <property type="match status" value="5"/>
</dbReference>
<dbReference type="PANTHER" id="PTHR22906:SF43">
    <property type="entry name" value="PROPERDIN"/>
    <property type="match status" value="1"/>
</dbReference>
<reference evidence="7" key="1">
    <citation type="submission" date="2018-11" db="EMBL/GenBank/DDBJ databases">
        <authorList>
            <person name="Alioto T."/>
            <person name="Alioto T."/>
        </authorList>
    </citation>
    <scope>NUCLEOTIDE SEQUENCE</scope>
</reference>
<keyword evidence="5" id="KW-1015">Disulfide bond</keyword>
<accession>A0A8B6DTN2</accession>
<keyword evidence="8" id="KW-1185">Reference proteome</keyword>
<keyword evidence="2" id="KW-0964">Secreted</keyword>
<dbReference type="Pfam" id="PF00090">
    <property type="entry name" value="TSP_1"/>
    <property type="match status" value="5"/>
</dbReference>
<evidence type="ECO:0000256" key="1">
    <source>
        <dbReference type="ARBA" id="ARBA00004613"/>
    </source>
</evidence>
<dbReference type="InterPro" id="IPR052065">
    <property type="entry name" value="Compl_asym_regulator"/>
</dbReference>
<keyword evidence="3" id="KW-0732">Signal</keyword>
<feature type="region of interest" description="Disordered" evidence="6">
    <location>
        <begin position="87"/>
        <end position="111"/>
    </location>
</feature>
<gene>
    <name evidence="7" type="ORF">MGAL_10B067791</name>
</gene>
<evidence type="ECO:0000256" key="4">
    <source>
        <dbReference type="ARBA" id="ARBA00022737"/>
    </source>
</evidence>
<evidence type="ECO:0000313" key="8">
    <source>
        <dbReference type="Proteomes" id="UP000596742"/>
    </source>
</evidence>
<sequence>MLSYIVVNGNWADWTTWTSCSLSCGSGSQSRSRACSNPAPANNGLDCSGAGSETKTCTLIACPIDGQWSNWVSWGTCSVTCASGTQTRQRQCDNPTPQHSGQVCSGSSTDSKTCTQVTCPIDGNWGSWASWGSCSVTCASGTETRQRLCDSPAAQHNGQDCSGSGTDTQTCTKVTCPIDGNWGSWASWGTCSVTCASGTETRQRQCDSPAVQHNGQDCSGSGTETQTCTKVACPIDGNWGSWASWGTCSVSCASGTETRQRQCDSPAPQHSGQSCSGSGTDTQTCTQVPCPGMSYNNFGICSYENIY</sequence>
<evidence type="ECO:0000256" key="6">
    <source>
        <dbReference type="SAM" id="MobiDB-lite"/>
    </source>
</evidence>
<dbReference type="OrthoDB" id="446173at2759"/>
<protein>
    <recommendedName>
        <fullName evidence="9">Hemicentin-1</fullName>
    </recommendedName>
</protein>
<dbReference type="SMART" id="SM00209">
    <property type="entry name" value="TSP1"/>
    <property type="match status" value="5"/>
</dbReference>
<dbReference type="InterPro" id="IPR036383">
    <property type="entry name" value="TSP1_rpt_sf"/>
</dbReference>
<name>A0A8B6DTN2_MYTGA</name>
<proteinExistence type="predicted"/>
<comment type="subcellular location">
    <subcellularLocation>
        <location evidence="1">Secreted</location>
    </subcellularLocation>
</comment>
<dbReference type="Gene3D" id="2.20.100.10">
    <property type="entry name" value="Thrombospondin type-1 (TSP1) repeat"/>
    <property type="match status" value="5"/>
</dbReference>
<evidence type="ECO:0000256" key="2">
    <source>
        <dbReference type="ARBA" id="ARBA00022525"/>
    </source>
</evidence>
<dbReference type="AlphaFoldDB" id="A0A8B6DTN2"/>